<dbReference type="PANTHER" id="PTHR46268">
    <property type="entry name" value="STRESS RESPONSE PROTEIN NHAX"/>
    <property type="match status" value="1"/>
</dbReference>
<dbReference type="RefSeq" id="WP_162050139.1">
    <property type="nucleotide sequence ID" value="NZ_AP019011.1"/>
</dbReference>
<evidence type="ECO:0000256" key="1">
    <source>
        <dbReference type="ARBA" id="ARBA00008791"/>
    </source>
</evidence>
<keyword evidence="3" id="KW-1185">Reference proteome</keyword>
<protein>
    <submittedName>
        <fullName evidence="2">Uncharacterized protein</fullName>
    </submittedName>
</protein>
<dbReference type="Gene3D" id="3.40.50.620">
    <property type="entry name" value="HUPs"/>
    <property type="match status" value="2"/>
</dbReference>
<dbReference type="InterPro" id="IPR014729">
    <property type="entry name" value="Rossmann-like_a/b/a_fold"/>
</dbReference>
<dbReference type="AlphaFoldDB" id="A0A679HSS2"/>
<dbReference type="SUPFAM" id="SSF52402">
    <property type="entry name" value="Adenine nucleotide alpha hydrolases-like"/>
    <property type="match status" value="2"/>
</dbReference>
<dbReference type="PANTHER" id="PTHR46268:SF6">
    <property type="entry name" value="UNIVERSAL STRESS PROTEIN UP12"/>
    <property type="match status" value="1"/>
</dbReference>
<dbReference type="Proteomes" id="UP000463961">
    <property type="component" value="Chromosome"/>
</dbReference>
<sequence length="308" mass="33859">MTTINNIMVAIDLSPSSLDALDRGFEITACLNAQITLTHCIEIDFFSGIRELIGTKAESIVSKAIENSREQIETLASNPVRNRGISARIHVDSGLAFNVISKQSELLDTNLLVTGYKGENEAIKFGLGTTSSRLLRKSRCPVLIARNPCEGPYRTILIPVDFSHSSEMSIQLAKKIAPQSDVVLLHVFDMPYESKLRSAGITSDEVSHYKSTCVSNAFNELNKLAVKCGIENARYRSVVEIGHASKLIPDYSKQTQFDLIVMGKHGTHVTDEMLLGSVTKHVLNSSNADVLVVIDSRTPSLDLMHLHH</sequence>
<name>A0A679HSS2_9RHOO</name>
<dbReference type="EMBL" id="AP022345">
    <property type="protein sequence ID" value="BBU69133.1"/>
    <property type="molecule type" value="Genomic_DNA"/>
</dbReference>
<dbReference type="Pfam" id="PF00582">
    <property type="entry name" value="Usp"/>
    <property type="match status" value="2"/>
</dbReference>
<dbReference type="InterPro" id="IPR006015">
    <property type="entry name" value="Universal_stress_UspA"/>
</dbReference>
<dbReference type="OrthoDB" id="9792500at2"/>
<evidence type="ECO:0000313" key="3">
    <source>
        <dbReference type="Proteomes" id="UP000463961"/>
    </source>
</evidence>
<reference evidence="3" key="1">
    <citation type="submission" date="2020-01" db="EMBL/GenBank/DDBJ databases">
        <title>Phosphoaccumulans saitamaens gen. nov., sp. nov., a polyphosphate accumulating bacterium isolated from surface river water.</title>
        <authorList>
            <person name="Watanabe K."/>
            <person name="Suda W."/>
        </authorList>
    </citation>
    <scope>NUCLEOTIDE SEQUENCE [LARGE SCALE GENOMIC DNA]</scope>
    <source>
        <strain evidence="3">ICHIAU1</strain>
    </source>
</reference>
<proteinExistence type="inferred from homology"/>
<dbReference type="PRINTS" id="PR01438">
    <property type="entry name" value="UNVRSLSTRESS"/>
</dbReference>
<organism evidence="2 3">
    <name type="scientific">Fluviibacter phosphoraccumulans</name>
    <dbReference type="NCBI Taxonomy" id="1751046"/>
    <lineage>
        <taxon>Bacteria</taxon>
        <taxon>Pseudomonadati</taxon>
        <taxon>Pseudomonadota</taxon>
        <taxon>Betaproteobacteria</taxon>
        <taxon>Rhodocyclales</taxon>
        <taxon>Fluviibacteraceae</taxon>
        <taxon>Fluviibacter</taxon>
    </lineage>
</organism>
<dbReference type="InterPro" id="IPR006016">
    <property type="entry name" value="UspA"/>
</dbReference>
<accession>A0A679HSS2</accession>
<dbReference type="CDD" id="cd00293">
    <property type="entry name" value="USP-like"/>
    <property type="match status" value="2"/>
</dbReference>
<evidence type="ECO:0000313" key="2">
    <source>
        <dbReference type="EMBL" id="BBU69133.1"/>
    </source>
</evidence>
<gene>
    <name evidence="2" type="ORF">ICHIAU1_14160</name>
</gene>
<comment type="similarity">
    <text evidence="1">Belongs to the universal stress protein A family.</text>
</comment>